<comment type="caution">
    <text evidence="2">The sequence shown here is derived from an EMBL/GenBank/DDBJ whole genome shotgun (WGS) entry which is preliminary data.</text>
</comment>
<proteinExistence type="predicted"/>
<gene>
    <name evidence="2" type="primary">yqfD</name>
    <name evidence="2" type="ORF">ACFSW5_15425</name>
</gene>
<evidence type="ECO:0000256" key="1">
    <source>
        <dbReference type="SAM" id="Phobius"/>
    </source>
</evidence>
<dbReference type="EMBL" id="JBHUMY010000016">
    <property type="protein sequence ID" value="MFD2661643.1"/>
    <property type="molecule type" value="Genomic_DNA"/>
</dbReference>
<dbReference type="PIRSF" id="PIRSF029895">
    <property type="entry name" value="SpoIV"/>
    <property type="match status" value="1"/>
</dbReference>
<protein>
    <submittedName>
        <fullName evidence="2">Sporulation protein YqfD</fullName>
    </submittedName>
</protein>
<keyword evidence="1" id="KW-0812">Transmembrane</keyword>
<accession>A0ABW5R1B1</accession>
<dbReference type="RefSeq" id="WP_379275173.1">
    <property type="nucleotide sequence ID" value="NZ_JBHUGT010000001.1"/>
</dbReference>
<dbReference type="Proteomes" id="UP001597493">
    <property type="component" value="Unassembled WGS sequence"/>
</dbReference>
<reference evidence="3" key="1">
    <citation type="journal article" date="2019" name="Int. J. Syst. Evol. Microbiol.">
        <title>The Global Catalogue of Microorganisms (GCM) 10K type strain sequencing project: providing services to taxonomists for standard genome sequencing and annotation.</title>
        <authorList>
            <consortium name="The Broad Institute Genomics Platform"/>
            <consortium name="The Broad Institute Genome Sequencing Center for Infectious Disease"/>
            <person name="Wu L."/>
            <person name="Ma J."/>
        </authorList>
    </citation>
    <scope>NUCLEOTIDE SEQUENCE [LARGE SCALE GENOMIC DNA]</scope>
    <source>
        <strain evidence="3">TISTR 1827</strain>
    </source>
</reference>
<feature type="transmembrane region" description="Helical" evidence="1">
    <location>
        <begin position="88"/>
        <end position="108"/>
    </location>
</feature>
<name>A0ABW5R1B1_9BACL</name>
<keyword evidence="1" id="KW-0472">Membrane</keyword>
<dbReference type="Pfam" id="PF06898">
    <property type="entry name" value="YqfD"/>
    <property type="match status" value="1"/>
</dbReference>
<keyword evidence="1" id="KW-1133">Transmembrane helix</keyword>
<evidence type="ECO:0000313" key="2">
    <source>
        <dbReference type="EMBL" id="MFD2661643.1"/>
    </source>
</evidence>
<dbReference type="InterPro" id="IPR010690">
    <property type="entry name" value="YqfD"/>
</dbReference>
<sequence length="395" mass="44488">MQWMQWTKGVVSVHIRGEEPEQLVNRALAGGLELWNIRWTSGGSMAFDLSVGDFFRLRPYLRKTGCRVHVVKRAGLPFWMARAGKRKFFAAGMFLFFVIIYLLSSLVWSVEISGNKRITDEQIEQAAKEEGLYPMQWSFRLAQTDVLAKRLAGKLPDAAWVGVEKEGTRVIIKVVETTQEQKPELNTPRHLVASADAVVTQILAEKGRAVVSKNQRVKRGQTLISGTIGAGENTQTVVAKGTVRGLVWYEYNIVSPLTQTYKVYTGEKETKWYAVIGSRMLQVSGFGKSAFELSEAIRTEEQAGWRDWKLPIGRMKETVMEVVQEERKLTAEEAREVGLLQAKAELTVKAGADAVVRDEIILHEKTDNGKVYMKVLFEVEQSIIEEMPLVHVQGD</sequence>
<evidence type="ECO:0000313" key="3">
    <source>
        <dbReference type="Proteomes" id="UP001597493"/>
    </source>
</evidence>
<organism evidence="2 3">
    <name type="scientific">Paenibacillus thailandensis</name>
    <dbReference type="NCBI Taxonomy" id="393250"/>
    <lineage>
        <taxon>Bacteria</taxon>
        <taxon>Bacillati</taxon>
        <taxon>Bacillota</taxon>
        <taxon>Bacilli</taxon>
        <taxon>Bacillales</taxon>
        <taxon>Paenibacillaceae</taxon>
        <taxon>Paenibacillus</taxon>
    </lineage>
</organism>
<dbReference type="NCBIfam" id="TIGR02876">
    <property type="entry name" value="spore_yqfD"/>
    <property type="match status" value="1"/>
</dbReference>
<keyword evidence="3" id="KW-1185">Reference proteome</keyword>